<dbReference type="SUPFAM" id="SSF54236">
    <property type="entry name" value="Ubiquitin-like"/>
    <property type="match status" value="1"/>
</dbReference>
<feature type="region of interest" description="Disordered" evidence="1">
    <location>
        <begin position="1"/>
        <end position="114"/>
    </location>
</feature>
<dbReference type="Pfam" id="PF25805">
    <property type="entry name" value="IQUB"/>
    <property type="match status" value="1"/>
</dbReference>
<dbReference type="GeneID" id="102694615"/>
<dbReference type="PANTHER" id="PTHR21074:SF0">
    <property type="entry name" value="IQ AND UBIQUITIN-LIKE DOMAIN-CONTAINING PROTEIN"/>
    <property type="match status" value="1"/>
</dbReference>
<dbReference type="Pfam" id="PF00240">
    <property type="entry name" value="ubiquitin"/>
    <property type="match status" value="1"/>
</dbReference>
<feature type="compositionally biased region" description="Basic and acidic residues" evidence="1">
    <location>
        <begin position="1"/>
        <end position="20"/>
    </location>
</feature>
<evidence type="ECO:0000313" key="3">
    <source>
        <dbReference type="Ensembl" id="ENSLOCP00000019541.1"/>
    </source>
</evidence>
<dbReference type="OMA" id="TFAQKER"/>
<dbReference type="FunCoup" id="W5NFY2">
    <property type="interactions" value="248"/>
</dbReference>
<dbReference type="PANTHER" id="PTHR21074">
    <property type="entry name" value="IQ AND UBIQUITIN-LIKE DOMAIN-CONTAINING PROTEIN"/>
    <property type="match status" value="1"/>
</dbReference>
<reference evidence="3" key="3">
    <citation type="submission" date="2025-09" db="UniProtKB">
        <authorList>
            <consortium name="Ensembl"/>
        </authorList>
    </citation>
    <scope>IDENTIFICATION</scope>
</reference>
<evidence type="ECO:0000256" key="1">
    <source>
        <dbReference type="SAM" id="MobiDB-lite"/>
    </source>
</evidence>
<dbReference type="GO" id="GO:0001669">
    <property type="term" value="C:acrosomal vesicle"/>
    <property type="evidence" value="ECO:0000318"/>
    <property type="project" value="GO_Central"/>
</dbReference>
<proteinExistence type="predicted"/>
<dbReference type="OrthoDB" id="10265862at2759"/>
<name>W5NFY2_LEPOC</name>
<dbReference type="InterPro" id="IPR029071">
    <property type="entry name" value="Ubiquitin-like_domsf"/>
</dbReference>
<reference evidence="4" key="1">
    <citation type="submission" date="2011-12" db="EMBL/GenBank/DDBJ databases">
        <title>The Draft Genome of Lepisosteus oculatus.</title>
        <authorList>
            <consortium name="The Broad Institute Genome Assembly &amp; Analysis Group"/>
            <consortium name="Computational R&amp;D Group"/>
            <consortium name="and Sequencing Platform"/>
            <person name="Di Palma F."/>
            <person name="Alfoldi J."/>
            <person name="Johnson J."/>
            <person name="Berlin A."/>
            <person name="Gnerre S."/>
            <person name="Jaffe D."/>
            <person name="MacCallum I."/>
            <person name="Young S."/>
            <person name="Walker B.J."/>
            <person name="Lander E.S."/>
            <person name="Lindblad-Toh K."/>
        </authorList>
    </citation>
    <scope>NUCLEOTIDE SEQUENCE [LARGE SCALE GENOMIC DNA]</scope>
</reference>
<accession>W5NFY2</accession>
<dbReference type="EMBL" id="AHAT01035613">
    <property type="status" value="NOT_ANNOTATED_CDS"/>
    <property type="molecule type" value="Genomic_DNA"/>
</dbReference>
<feature type="domain" description="Ubiquitin-like" evidence="2">
    <location>
        <begin position="133"/>
        <end position="211"/>
    </location>
</feature>
<dbReference type="PROSITE" id="PS50053">
    <property type="entry name" value="UBIQUITIN_2"/>
    <property type="match status" value="1"/>
</dbReference>
<organism evidence="3 4">
    <name type="scientific">Lepisosteus oculatus</name>
    <name type="common">Spotted gar</name>
    <dbReference type="NCBI Taxonomy" id="7918"/>
    <lineage>
        <taxon>Eukaryota</taxon>
        <taxon>Metazoa</taxon>
        <taxon>Chordata</taxon>
        <taxon>Craniata</taxon>
        <taxon>Vertebrata</taxon>
        <taxon>Euteleostomi</taxon>
        <taxon>Actinopterygii</taxon>
        <taxon>Neopterygii</taxon>
        <taxon>Holostei</taxon>
        <taxon>Semionotiformes</taxon>
        <taxon>Lepisosteidae</taxon>
        <taxon>Lepisosteus</taxon>
    </lineage>
</organism>
<dbReference type="Bgee" id="ENSLOCG00000015872">
    <property type="expression patterns" value="Expressed in ovary and 8 other cell types or tissues"/>
</dbReference>
<dbReference type="PROSITE" id="PS50096">
    <property type="entry name" value="IQ"/>
    <property type="match status" value="1"/>
</dbReference>
<reference evidence="3" key="2">
    <citation type="submission" date="2025-08" db="UniProtKB">
        <authorList>
            <consortium name="Ensembl"/>
        </authorList>
    </citation>
    <scope>IDENTIFICATION</scope>
</reference>
<dbReference type="InParanoid" id="W5NFY2"/>
<dbReference type="CDD" id="cd17061">
    <property type="entry name" value="Ubl_IQUB"/>
    <property type="match status" value="1"/>
</dbReference>
<dbReference type="GO" id="GO:0030317">
    <property type="term" value="P:flagellated sperm motility"/>
    <property type="evidence" value="ECO:0000318"/>
    <property type="project" value="GO_Central"/>
</dbReference>
<dbReference type="GeneTree" id="ENSGT00390000014326"/>
<dbReference type="GO" id="GO:0031514">
    <property type="term" value="C:motile cilium"/>
    <property type="evidence" value="ECO:0000318"/>
    <property type="project" value="GO_Central"/>
</dbReference>
<sequence length="794" mass="90629">MSDQKTEIPDPKDEEVHSTEADQVVTEDETPPTEPAVVTSAAEEGTADQAQPSEAADQGLLSVFVPDDMLSEETGPDQVAQSVDHGHPVPSAPAEPDAQMGPVAAEDMDSTDAVAEEVVQKKETSSSPAVENTTVTVKIMLLPDGHMMTMAFAIGLTAGDLKEHFATELKMPTSALQVSFNGKAVEDSKTLIDLGVQPHGTIQLEMSSSDPENYPIKPLKPQQEYNMPDVITVGVQKEEDTYHYVVVEIERATHRKPFLGGYRHKLTGAEFHHAAVQTLPKKRPDRSVEQYCRDTQTVVQKSQCQQATNSTSTQMTKIGCYVSNAKDKLLIPKTYVTAEEYHAKRLKAVIVIQTYTRRWQAKRLTEQLRQERQRRLDWMKQEEIRKRNEKEDRIKREFERRMNPQTKEDFDLLYHALEKWRQEEIDHINSTLTGPERKAALCALLEQETQLIASIGRHRLVAGEENLKKSVAAFLEKCAEPKKWKAFDGKITEMDTQYTIRARELRDIYASINMKYLSQDERLDVLLTLKHTVKEHDCKLTQDIVELIDREADLMMRGIKESNLEGLRKRISTLFLQYIKTPTFNPEVTRLLKVPQDPAQLRKNIYFCPGCRSYLPSTDFSLTLNSRSVGRCRKCSKLDNEARRREDLSKYKNILKHLRKSEAEHNEDAKIAFLLQEKDLQYLVDVIWGAQSPLSAWDDLHDLVIVRWDRFSEWSPWNCILLTKEEAAAHVKLDNTEQAYGIVFIRKIKHKHTLAKKYFAQVPAMAQFLHTYNSQSASQDDLLITKPISTETQS</sequence>
<dbReference type="GO" id="GO:0060271">
    <property type="term" value="P:cilium assembly"/>
    <property type="evidence" value="ECO:0000318"/>
    <property type="project" value="GO_Central"/>
</dbReference>
<dbReference type="Gene3D" id="3.10.20.90">
    <property type="entry name" value="Phosphatidylinositol 3-kinase Catalytic Subunit, Chain A, domain 1"/>
    <property type="match status" value="1"/>
</dbReference>
<dbReference type="eggNOG" id="ENOG502QRQT">
    <property type="taxonomic scope" value="Eukaryota"/>
</dbReference>
<dbReference type="Ensembl" id="ENSLOCT00000019573.1">
    <property type="protein sequence ID" value="ENSLOCP00000019541.1"/>
    <property type="gene ID" value="ENSLOCG00000015872.1"/>
</dbReference>
<dbReference type="AlphaFoldDB" id="W5NFY2"/>
<dbReference type="Proteomes" id="UP000018468">
    <property type="component" value="Linkage group LG8"/>
</dbReference>
<dbReference type="CTD" id="154865"/>
<dbReference type="RefSeq" id="XP_015207969.1">
    <property type="nucleotide sequence ID" value="XM_015352483.2"/>
</dbReference>
<dbReference type="InterPro" id="IPR000626">
    <property type="entry name" value="Ubiquitin-like_dom"/>
</dbReference>
<dbReference type="InterPro" id="IPR037695">
    <property type="entry name" value="IQUB"/>
</dbReference>
<keyword evidence="4" id="KW-1185">Reference proteome</keyword>
<dbReference type="InterPro" id="IPR057887">
    <property type="entry name" value="IQUB_helical"/>
</dbReference>
<dbReference type="KEGG" id="loc:102694615"/>
<evidence type="ECO:0000313" key="4">
    <source>
        <dbReference type="Proteomes" id="UP000018468"/>
    </source>
</evidence>
<dbReference type="STRING" id="7918.ENSLOCP00000019541"/>
<evidence type="ECO:0000259" key="2">
    <source>
        <dbReference type="PROSITE" id="PS50053"/>
    </source>
</evidence>
<protein>
    <submittedName>
        <fullName evidence="3">IQ motif and ubiquitin domain containing</fullName>
    </submittedName>
</protein>